<sequence>MWLLHKAVYYHGAVEQDSIIPCGCHTMQCIAMWLLYRAVYYHVAVVQGHPIRLELVCSTGLRLTELGCTDRQ</sequence>
<evidence type="ECO:0000313" key="2">
    <source>
        <dbReference type="Proteomes" id="UP000828390"/>
    </source>
</evidence>
<dbReference type="EMBL" id="JAIWYP010000003">
    <property type="protein sequence ID" value="KAH3849742.1"/>
    <property type="molecule type" value="Genomic_DNA"/>
</dbReference>
<name>A0A9D4L0S1_DREPO</name>
<comment type="caution">
    <text evidence="1">The sequence shown here is derived from an EMBL/GenBank/DDBJ whole genome shotgun (WGS) entry which is preliminary data.</text>
</comment>
<dbReference type="AlphaFoldDB" id="A0A9D4L0S1"/>
<evidence type="ECO:0000313" key="1">
    <source>
        <dbReference type="EMBL" id="KAH3849742.1"/>
    </source>
</evidence>
<organism evidence="1 2">
    <name type="scientific">Dreissena polymorpha</name>
    <name type="common">Zebra mussel</name>
    <name type="synonym">Mytilus polymorpha</name>
    <dbReference type="NCBI Taxonomy" id="45954"/>
    <lineage>
        <taxon>Eukaryota</taxon>
        <taxon>Metazoa</taxon>
        <taxon>Spiralia</taxon>
        <taxon>Lophotrochozoa</taxon>
        <taxon>Mollusca</taxon>
        <taxon>Bivalvia</taxon>
        <taxon>Autobranchia</taxon>
        <taxon>Heteroconchia</taxon>
        <taxon>Euheterodonta</taxon>
        <taxon>Imparidentia</taxon>
        <taxon>Neoheterodontei</taxon>
        <taxon>Myida</taxon>
        <taxon>Dreissenoidea</taxon>
        <taxon>Dreissenidae</taxon>
        <taxon>Dreissena</taxon>
    </lineage>
</organism>
<proteinExistence type="predicted"/>
<gene>
    <name evidence="1" type="ORF">DPMN_092145</name>
</gene>
<keyword evidence="2" id="KW-1185">Reference proteome</keyword>
<accession>A0A9D4L0S1</accession>
<reference evidence="1" key="2">
    <citation type="submission" date="2020-11" db="EMBL/GenBank/DDBJ databases">
        <authorList>
            <person name="McCartney M.A."/>
            <person name="Auch B."/>
            <person name="Kono T."/>
            <person name="Mallez S."/>
            <person name="Becker A."/>
            <person name="Gohl D.M."/>
            <person name="Silverstein K.A.T."/>
            <person name="Koren S."/>
            <person name="Bechman K.B."/>
            <person name="Herman A."/>
            <person name="Abrahante J.E."/>
            <person name="Garbe J."/>
        </authorList>
    </citation>
    <scope>NUCLEOTIDE SEQUENCE</scope>
    <source>
        <strain evidence="1">Duluth1</strain>
        <tissue evidence="1">Whole animal</tissue>
    </source>
</reference>
<reference evidence="1" key="1">
    <citation type="journal article" date="2019" name="bioRxiv">
        <title>The Genome of the Zebra Mussel, Dreissena polymorpha: A Resource for Invasive Species Research.</title>
        <authorList>
            <person name="McCartney M.A."/>
            <person name="Auch B."/>
            <person name="Kono T."/>
            <person name="Mallez S."/>
            <person name="Zhang Y."/>
            <person name="Obille A."/>
            <person name="Becker A."/>
            <person name="Abrahante J.E."/>
            <person name="Garbe J."/>
            <person name="Badalamenti J.P."/>
            <person name="Herman A."/>
            <person name="Mangelson H."/>
            <person name="Liachko I."/>
            <person name="Sullivan S."/>
            <person name="Sone E.D."/>
            <person name="Koren S."/>
            <person name="Silverstein K.A.T."/>
            <person name="Beckman K.B."/>
            <person name="Gohl D.M."/>
        </authorList>
    </citation>
    <scope>NUCLEOTIDE SEQUENCE</scope>
    <source>
        <strain evidence="1">Duluth1</strain>
        <tissue evidence="1">Whole animal</tissue>
    </source>
</reference>
<protein>
    <submittedName>
        <fullName evidence="1">Uncharacterized protein</fullName>
    </submittedName>
</protein>
<dbReference type="Proteomes" id="UP000828390">
    <property type="component" value="Unassembled WGS sequence"/>
</dbReference>